<gene>
    <name evidence="2" type="ORF">CEXT_71031</name>
</gene>
<reference evidence="2 3" key="1">
    <citation type="submission" date="2021-06" db="EMBL/GenBank/DDBJ databases">
        <title>Caerostris extrusa draft genome.</title>
        <authorList>
            <person name="Kono N."/>
            <person name="Arakawa K."/>
        </authorList>
    </citation>
    <scope>NUCLEOTIDE SEQUENCE [LARGE SCALE GENOMIC DNA]</scope>
</reference>
<protein>
    <submittedName>
        <fullName evidence="2">Uncharacterized protein</fullName>
    </submittedName>
</protein>
<name>A0AAV4MT86_CAEEX</name>
<sequence>MRKSLSVPIPPSNASLTSSSRQPMTICRFQKHRTNKRKYGESGKKRIDKGLNMCPRPFDRPIGADEFSDWNFNGYLVCRGHCSRLRY</sequence>
<proteinExistence type="predicted"/>
<dbReference type="AlphaFoldDB" id="A0AAV4MT86"/>
<organism evidence="2 3">
    <name type="scientific">Caerostris extrusa</name>
    <name type="common">Bark spider</name>
    <name type="synonym">Caerostris bankana</name>
    <dbReference type="NCBI Taxonomy" id="172846"/>
    <lineage>
        <taxon>Eukaryota</taxon>
        <taxon>Metazoa</taxon>
        <taxon>Ecdysozoa</taxon>
        <taxon>Arthropoda</taxon>
        <taxon>Chelicerata</taxon>
        <taxon>Arachnida</taxon>
        <taxon>Araneae</taxon>
        <taxon>Araneomorphae</taxon>
        <taxon>Entelegynae</taxon>
        <taxon>Araneoidea</taxon>
        <taxon>Araneidae</taxon>
        <taxon>Caerostris</taxon>
    </lineage>
</organism>
<feature type="compositionally biased region" description="Polar residues" evidence="1">
    <location>
        <begin position="12"/>
        <end position="21"/>
    </location>
</feature>
<accession>A0AAV4MT86</accession>
<keyword evidence="3" id="KW-1185">Reference proteome</keyword>
<dbReference type="Proteomes" id="UP001054945">
    <property type="component" value="Unassembled WGS sequence"/>
</dbReference>
<evidence type="ECO:0000313" key="3">
    <source>
        <dbReference type="Proteomes" id="UP001054945"/>
    </source>
</evidence>
<feature type="region of interest" description="Disordered" evidence="1">
    <location>
        <begin position="1"/>
        <end position="21"/>
    </location>
</feature>
<dbReference type="EMBL" id="BPLR01002610">
    <property type="protein sequence ID" value="GIX75682.1"/>
    <property type="molecule type" value="Genomic_DNA"/>
</dbReference>
<evidence type="ECO:0000256" key="1">
    <source>
        <dbReference type="SAM" id="MobiDB-lite"/>
    </source>
</evidence>
<evidence type="ECO:0000313" key="2">
    <source>
        <dbReference type="EMBL" id="GIX75682.1"/>
    </source>
</evidence>
<comment type="caution">
    <text evidence="2">The sequence shown here is derived from an EMBL/GenBank/DDBJ whole genome shotgun (WGS) entry which is preliminary data.</text>
</comment>